<dbReference type="HOGENOM" id="CLU_005562_3_0_1"/>
<dbReference type="OrthoDB" id="3142841at2759"/>
<keyword evidence="2" id="KW-1133">Transmembrane helix</keyword>
<name>F0XE26_GROCL</name>
<feature type="transmembrane region" description="Helical" evidence="2">
    <location>
        <begin position="169"/>
        <end position="189"/>
    </location>
</feature>
<evidence type="ECO:0000313" key="4">
    <source>
        <dbReference type="Proteomes" id="UP000007796"/>
    </source>
</evidence>
<accession>F0XE26</accession>
<dbReference type="Proteomes" id="UP000007796">
    <property type="component" value="Unassembled WGS sequence"/>
</dbReference>
<dbReference type="PANTHER" id="PTHR33927:SF5">
    <property type="entry name" value="ENZYME, PUTATIVE (AFU_ORTHOLOGUE AFUA_8G01222)-RELATED"/>
    <property type="match status" value="1"/>
</dbReference>
<dbReference type="AlphaFoldDB" id="F0XE26"/>
<keyword evidence="2" id="KW-0812">Transmembrane</keyword>
<dbReference type="InParanoid" id="F0XE26"/>
<evidence type="ECO:0000256" key="2">
    <source>
        <dbReference type="SAM" id="Phobius"/>
    </source>
</evidence>
<reference evidence="3 4" key="1">
    <citation type="journal article" date="2011" name="Proc. Natl. Acad. Sci. U.S.A.">
        <title>Genome and transcriptome analyses of the mountain pine beetle-fungal symbiont Grosmannia clavigera, a lodgepole pine pathogen.</title>
        <authorList>
            <person name="DiGuistini S."/>
            <person name="Wang Y."/>
            <person name="Liao N.Y."/>
            <person name="Taylor G."/>
            <person name="Tanguay P."/>
            <person name="Feau N."/>
            <person name="Henrissat B."/>
            <person name="Chan S.K."/>
            <person name="Hesse-Orce U."/>
            <person name="Alamouti S.M."/>
            <person name="Tsui C.K.M."/>
            <person name="Docking R.T."/>
            <person name="Levasseur A."/>
            <person name="Haridas S."/>
            <person name="Robertson G."/>
            <person name="Birol I."/>
            <person name="Holt R.A."/>
            <person name="Marra M.A."/>
            <person name="Hamelin R.C."/>
            <person name="Hirst M."/>
            <person name="Jones S.J.M."/>
            <person name="Bohlmann J."/>
            <person name="Breuil C."/>
        </authorList>
    </citation>
    <scope>NUCLEOTIDE SEQUENCE [LARGE SCALE GENOMIC DNA]</scope>
    <source>
        <strain evidence="4">kw1407 / UAMH 11150</strain>
    </source>
</reference>
<feature type="compositionally biased region" description="Basic and acidic residues" evidence="1">
    <location>
        <begin position="29"/>
        <end position="40"/>
    </location>
</feature>
<feature type="transmembrane region" description="Helical" evidence="2">
    <location>
        <begin position="89"/>
        <end position="110"/>
    </location>
</feature>
<proteinExistence type="predicted"/>
<dbReference type="PANTHER" id="PTHR33927">
    <property type="entry name" value="TRANSMEMBRANE PROTEIN"/>
    <property type="match status" value="1"/>
</dbReference>
<dbReference type="InterPro" id="IPR052979">
    <property type="entry name" value="Adenylate-forming_domain"/>
</dbReference>
<keyword evidence="4" id="KW-1185">Reference proteome</keyword>
<feature type="transmembrane region" description="Helical" evidence="2">
    <location>
        <begin position="242"/>
        <end position="264"/>
    </location>
</feature>
<dbReference type="EMBL" id="GL629765">
    <property type="protein sequence ID" value="EFX03727.1"/>
    <property type="molecule type" value="Genomic_DNA"/>
</dbReference>
<organism evidence="4">
    <name type="scientific">Grosmannia clavigera (strain kw1407 / UAMH 11150)</name>
    <name type="common">Blue stain fungus</name>
    <name type="synonym">Graphiocladiella clavigera</name>
    <dbReference type="NCBI Taxonomy" id="655863"/>
    <lineage>
        <taxon>Eukaryota</taxon>
        <taxon>Fungi</taxon>
        <taxon>Dikarya</taxon>
        <taxon>Ascomycota</taxon>
        <taxon>Pezizomycotina</taxon>
        <taxon>Sordariomycetes</taxon>
        <taxon>Sordariomycetidae</taxon>
        <taxon>Ophiostomatales</taxon>
        <taxon>Ophiostomataceae</taxon>
        <taxon>Leptographium</taxon>
    </lineage>
</organism>
<dbReference type="eggNOG" id="ENOG502QVV4">
    <property type="taxonomic scope" value="Eukaryota"/>
</dbReference>
<dbReference type="RefSeq" id="XP_014173209.1">
    <property type="nucleotide sequence ID" value="XM_014317734.1"/>
</dbReference>
<evidence type="ECO:0000256" key="1">
    <source>
        <dbReference type="SAM" id="MobiDB-lite"/>
    </source>
</evidence>
<evidence type="ECO:0000313" key="3">
    <source>
        <dbReference type="EMBL" id="EFX03727.1"/>
    </source>
</evidence>
<protein>
    <submittedName>
        <fullName evidence="3">Gramicidin s synthetase 1</fullName>
    </submittedName>
</protein>
<feature type="transmembrane region" description="Helical" evidence="2">
    <location>
        <begin position="290"/>
        <end position="307"/>
    </location>
</feature>
<gene>
    <name evidence="3" type="ORF">CMQ_655</name>
</gene>
<sequence>MYAITSPGIYDLESMKVIDTPQPALIRLSDRRQEPNDSNRQRNSLSQKQELINKDMPLQLVTVQSGSAPLPNKKGNRAYRYLRWNFESVYSGIFSVVFLANAVAVAVVVVRMATGGPQLTYGQASDAVAANLFAALVVRNEHVVNVLFIVFGTWPRCFPLTLRRLFAKIYSYGGIHSGSSIAATFWYFAFLTQLTRSYVSQVLNPYRCYIFLVSYSIVFLLVTIITFAHPRLRVIMHNWFEGIHRFLGWTVIILFWVQVMLVAADTVHDGAATLSSQPTTSFCKSLSTNATFWMLIFITLLVVYPWARLRLRKVEIEPLSDHCVKLLFSYCNAHYGQAVRLSDAPLKETHAFATIPSLVVSSDLESAPPAREGLSCARTRGFSVVISDAGDWTRKIIRNPPDRIFTRGVPQYGVLRIAGMFEPVIIIATGSGIAPCLSLFVEKPDHPVRIIWSAPRPLETFGQGIIDTVYKSDPDAIIIDTRKNGRPDLAKIAYGVWKGSRTESQSDQQSSSRKAFGPCEAVVIISNQKVTRKVVYGLESRGVPTYGALFDS</sequence>
<keyword evidence="2" id="KW-0472">Membrane</keyword>
<dbReference type="GeneID" id="25979995"/>
<dbReference type="SUPFAM" id="SSF52343">
    <property type="entry name" value="Ferredoxin reductase-like, C-terminal NADP-linked domain"/>
    <property type="match status" value="1"/>
</dbReference>
<dbReference type="InterPro" id="IPR039261">
    <property type="entry name" value="FNR_nucleotide-bd"/>
</dbReference>
<feature type="transmembrane region" description="Helical" evidence="2">
    <location>
        <begin position="209"/>
        <end position="230"/>
    </location>
</feature>
<feature type="region of interest" description="Disordered" evidence="1">
    <location>
        <begin position="29"/>
        <end position="48"/>
    </location>
</feature>